<evidence type="ECO:0000256" key="6">
    <source>
        <dbReference type="ARBA" id="ARBA00023136"/>
    </source>
</evidence>
<feature type="compositionally biased region" description="Polar residues" evidence="8">
    <location>
        <begin position="199"/>
        <end position="208"/>
    </location>
</feature>
<dbReference type="GO" id="GO:0006950">
    <property type="term" value="P:response to stress"/>
    <property type="evidence" value="ECO:0007669"/>
    <property type="project" value="UniProtKB-ARBA"/>
</dbReference>
<dbReference type="InterPro" id="IPR035952">
    <property type="entry name" value="Rhomboid-like_sf"/>
</dbReference>
<dbReference type="GO" id="GO:0005789">
    <property type="term" value="C:endoplasmic reticulum membrane"/>
    <property type="evidence" value="ECO:0007669"/>
    <property type="project" value="UniProtKB-SubCell"/>
</dbReference>
<evidence type="ECO:0000256" key="2">
    <source>
        <dbReference type="ARBA" id="ARBA00008917"/>
    </source>
</evidence>
<proteinExistence type="inferred from homology"/>
<dbReference type="EMBL" id="MBFS01001359">
    <property type="protein sequence ID" value="PVV01109.1"/>
    <property type="molecule type" value="Genomic_DNA"/>
</dbReference>
<keyword evidence="4 7" id="KW-0256">Endoplasmic reticulum</keyword>
<keyword evidence="3 7" id="KW-0812">Transmembrane</keyword>
<accession>A0A2T9Z932</accession>
<evidence type="ECO:0000256" key="8">
    <source>
        <dbReference type="SAM" id="MobiDB-lite"/>
    </source>
</evidence>
<dbReference type="SUPFAM" id="SSF144091">
    <property type="entry name" value="Rhomboid-like"/>
    <property type="match status" value="1"/>
</dbReference>
<evidence type="ECO:0000256" key="4">
    <source>
        <dbReference type="ARBA" id="ARBA00022824"/>
    </source>
</evidence>
<sequence>MFNFYFLFQYMKDLEEGHYRRRTADFLWLLIVAALSLLVLGYFVFMPFLGRVLSFTIIYIWSRFNPFVMMSFLGFFSFSAPYMPWVMLAISALSTNKLPTDDVIGIVLGHILWFFEEEWPRRPESNGFRLLKAPFFIDMIFSPSAPPDHIDININEPISENTPAQFQPINNPNITNIGNTASPSVQTSAESILRKRNIETGSYQNTGENAEKSSSLSEKSPTSLSDINTTSAKTNRVKDEE</sequence>
<keyword evidence="6 7" id="KW-0472">Membrane</keyword>
<dbReference type="AlphaFoldDB" id="A0A2T9Z932"/>
<feature type="region of interest" description="Disordered" evidence="8">
    <location>
        <begin position="170"/>
        <end position="189"/>
    </location>
</feature>
<organism evidence="9 10">
    <name type="scientific">Smittium megazygosporum</name>
    <dbReference type="NCBI Taxonomy" id="133381"/>
    <lineage>
        <taxon>Eukaryota</taxon>
        <taxon>Fungi</taxon>
        <taxon>Fungi incertae sedis</taxon>
        <taxon>Zoopagomycota</taxon>
        <taxon>Kickxellomycotina</taxon>
        <taxon>Harpellomycetes</taxon>
        <taxon>Harpellales</taxon>
        <taxon>Legeriomycetaceae</taxon>
        <taxon>Smittium</taxon>
    </lineage>
</organism>
<gene>
    <name evidence="9" type="ORF">BB560_004485</name>
</gene>
<evidence type="ECO:0000256" key="7">
    <source>
        <dbReference type="RuleBase" id="RU363059"/>
    </source>
</evidence>
<evidence type="ECO:0000256" key="3">
    <source>
        <dbReference type="ARBA" id="ARBA00022692"/>
    </source>
</evidence>
<reference evidence="9 10" key="1">
    <citation type="journal article" date="2018" name="MBio">
        <title>Comparative Genomics Reveals the Core Gene Toolbox for the Fungus-Insect Symbiosis.</title>
        <authorList>
            <person name="Wang Y."/>
            <person name="Stata M."/>
            <person name="Wang W."/>
            <person name="Stajich J.E."/>
            <person name="White M.M."/>
            <person name="Moncalvo J.M."/>
        </authorList>
    </citation>
    <scope>NUCLEOTIDE SEQUENCE [LARGE SCALE GENOMIC DNA]</scope>
    <source>
        <strain evidence="9 10">SC-DP-2</strain>
    </source>
</reference>
<feature type="transmembrane region" description="Helical" evidence="7">
    <location>
        <begin position="26"/>
        <end position="45"/>
    </location>
</feature>
<dbReference type="Pfam" id="PF04511">
    <property type="entry name" value="DER1"/>
    <property type="match status" value="1"/>
</dbReference>
<comment type="subcellular location">
    <subcellularLocation>
        <location evidence="1 7">Endoplasmic reticulum membrane</location>
        <topology evidence="1 7">Multi-pass membrane protein</topology>
    </subcellularLocation>
</comment>
<keyword evidence="5 7" id="KW-1133">Transmembrane helix</keyword>
<comment type="caution">
    <text evidence="7">Lacks conserved residue(s) required for the propagation of feature annotation.</text>
</comment>
<feature type="compositionally biased region" description="Low complexity" evidence="8">
    <location>
        <begin position="170"/>
        <end position="180"/>
    </location>
</feature>
<feature type="region of interest" description="Disordered" evidence="8">
    <location>
        <begin position="198"/>
        <end position="241"/>
    </location>
</feature>
<protein>
    <recommendedName>
        <fullName evidence="7">Derlin</fullName>
    </recommendedName>
</protein>
<evidence type="ECO:0000256" key="5">
    <source>
        <dbReference type="ARBA" id="ARBA00022989"/>
    </source>
</evidence>
<keyword evidence="10" id="KW-1185">Reference proteome</keyword>
<comment type="caution">
    <text evidence="9">The sequence shown here is derived from an EMBL/GenBank/DDBJ whole genome shotgun (WGS) entry which is preliminary data.</text>
</comment>
<dbReference type="OrthoDB" id="1716531at2759"/>
<dbReference type="PANTHER" id="PTHR11009">
    <property type="entry name" value="DER1-LIKE PROTEIN, DERLIN"/>
    <property type="match status" value="1"/>
</dbReference>
<dbReference type="STRING" id="133381.A0A2T9Z932"/>
<feature type="compositionally biased region" description="Low complexity" evidence="8">
    <location>
        <begin position="212"/>
        <end position="225"/>
    </location>
</feature>
<evidence type="ECO:0000313" key="9">
    <source>
        <dbReference type="EMBL" id="PVV01109.1"/>
    </source>
</evidence>
<comment type="similarity">
    <text evidence="2 7">Belongs to the derlin family.</text>
</comment>
<dbReference type="Proteomes" id="UP000245609">
    <property type="component" value="Unassembled WGS sequence"/>
</dbReference>
<comment type="function">
    <text evidence="7">May be involved in the degradation of misfolded endoplasmic reticulum (ER) luminal proteins.</text>
</comment>
<evidence type="ECO:0000256" key="1">
    <source>
        <dbReference type="ARBA" id="ARBA00004477"/>
    </source>
</evidence>
<evidence type="ECO:0000313" key="10">
    <source>
        <dbReference type="Proteomes" id="UP000245609"/>
    </source>
</evidence>
<name>A0A2T9Z932_9FUNG</name>
<dbReference type="InterPro" id="IPR007599">
    <property type="entry name" value="DER1"/>
</dbReference>